<keyword evidence="3" id="KW-1185">Reference proteome</keyword>
<name>A0A072UZV7_MEDTR</name>
<dbReference type="PaxDb" id="3880-AES70256"/>
<organism evidence="1 3">
    <name type="scientific">Medicago truncatula</name>
    <name type="common">Barrel medic</name>
    <name type="synonym">Medicago tribuloides</name>
    <dbReference type="NCBI Taxonomy" id="3880"/>
    <lineage>
        <taxon>Eukaryota</taxon>
        <taxon>Viridiplantae</taxon>
        <taxon>Streptophyta</taxon>
        <taxon>Embryophyta</taxon>
        <taxon>Tracheophyta</taxon>
        <taxon>Spermatophyta</taxon>
        <taxon>Magnoliopsida</taxon>
        <taxon>eudicotyledons</taxon>
        <taxon>Gunneridae</taxon>
        <taxon>Pentapetalae</taxon>
        <taxon>rosids</taxon>
        <taxon>fabids</taxon>
        <taxon>Fabales</taxon>
        <taxon>Fabaceae</taxon>
        <taxon>Papilionoideae</taxon>
        <taxon>50 kb inversion clade</taxon>
        <taxon>NPAAA clade</taxon>
        <taxon>Hologalegina</taxon>
        <taxon>IRL clade</taxon>
        <taxon>Trifolieae</taxon>
        <taxon>Medicago</taxon>
    </lineage>
</organism>
<reference evidence="1 3" key="1">
    <citation type="journal article" date="2011" name="Nature">
        <title>The Medicago genome provides insight into the evolution of rhizobial symbioses.</title>
        <authorList>
            <person name="Young N.D."/>
            <person name="Debelle F."/>
            <person name="Oldroyd G.E."/>
            <person name="Geurts R."/>
            <person name="Cannon S.B."/>
            <person name="Udvardi M.K."/>
            <person name="Benedito V.A."/>
            <person name="Mayer K.F."/>
            <person name="Gouzy J."/>
            <person name="Schoof H."/>
            <person name="Van de Peer Y."/>
            <person name="Proost S."/>
            <person name="Cook D.R."/>
            <person name="Meyers B.C."/>
            <person name="Spannagl M."/>
            <person name="Cheung F."/>
            <person name="De Mita S."/>
            <person name="Krishnakumar V."/>
            <person name="Gundlach H."/>
            <person name="Zhou S."/>
            <person name="Mudge J."/>
            <person name="Bharti A.K."/>
            <person name="Murray J.D."/>
            <person name="Naoumkina M.A."/>
            <person name="Rosen B."/>
            <person name="Silverstein K.A."/>
            <person name="Tang H."/>
            <person name="Rombauts S."/>
            <person name="Zhao P.X."/>
            <person name="Zhou P."/>
            <person name="Barbe V."/>
            <person name="Bardou P."/>
            <person name="Bechner M."/>
            <person name="Bellec A."/>
            <person name="Berger A."/>
            <person name="Berges H."/>
            <person name="Bidwell S."/>
            <person name="Bisseling T."/>
            <person name="Choisne N."/>
            <person name="Couloux A."/>
            <person name="Denny R."/>
            <person name="Deshpande S."/>
            <person name="Dai X."/>
            <person name="Doyle J.J."/>
            <person name="Dudez A.M."/>
            <person name="Farmer A.D."/>
            <person name="Fouteau S."/>
            <person name="Franken C."/>
            <person name="Gibelin C."/>
            <person name="Gish J."/>
            <person name="Goldstein S."/>
            <person name="Gonzalez A.J."/>
            <person name="Green P.J."/>
            <person name="Hallab A."/>
            <person name="Hartog M."/>
            <person name="Hua A."/>
            <person name="Humphray S.J."/>
            <person name="Jeong D.H."/>
            <person name="Jing Y."/>
            <person name="Jocker A."/>
            <person name="Kenton S.M."/>
            <person name="Kim D.J."/>
            <person name="Klee K."/>
            <person name="Lai H."/>
            <person name="Lang C."/>
            <person name="Lin S."/>
            <person name="Macmil S.L."/>
            <person name="Magdelenat G."/>
            <person name="Matthews L."/>
            <person name="McCorrison J."/>
            <person name="Monaghan E.L."/>
            <person name="Mun J.H."/>
            <person name="Najar F.Z."/>
            <person name="Nicholson C."/>
            <person name="Noirot C."/>
            <person name="O'Bleness M."/>
            <person name="Paule C.R."/>
            <person name="Poulain J."/>
            <person name="Prion F."/>
            <person name="Qin B."/>
            <person name="Qu C."/>
            <person name="Retzel E.F."/>
            <person name="Riddle C."/>
            <person name="Sallet E."/>
            <person name="Samain S."/>
            <person name="Samson N."/>
            <person name="Sanders I."/>
            <person name="Saurat O."/>
            <person name="Scarpelli C."/>
            <person name="Schiex T."/>
            <person name="Segurens B."/>
            <person name="Severin A.J."/>
            <person name="Sherrier D.J."/>
            <person name="Shi R."/>
            <person name="Sims S."/>
            <person name="Singer S.R."/>
            <person name="Sinharoy S."/>
            <person name="Sterck L."/>
            <person name="Viollet A."/>
            <person name="Wang B.B."/>
            <person name="Wang K."/>
            <person name="Wang M."/>
            <person name="Wang X."/>
            <person name="Warfsmann J."/>
            <person name="Weissenbach J."/>
            <person name="White D.D."/>
            <person name="White J.D."/>
            <person name="Wiley G.B."/>
            <person name="Wincker P."/>
            <person name="Xing Y."/>
            <person name="Yang L."/>
            <person name="Yao Z."/>
            <person name="Ying F."/>
            <person name="Zhai J."/>
            <person name="Zhou L."/>
            <person name="Zuber A."/>
            <person name="Denarie J."/>
            <person name="Dixon R.A."/>
            <person name="May G.D."/>
            <person name="Schwartz D.C."/>
            <person name="Rogers J."/>
            <person name="Quetier F."/>
            <person name="Town C.D."/>
            <person name="Roe B.A."/>
        </authorList>
    </citation>
    <scope>NUCLEOTIDE SEQUENCE [LARGE SCALE GENOMIC DNA]</scope>
    <source>
        <strain evidence="1">A17</strain>
        <strain evidence="2 3">cv. Jemalong A17</strain>
    </source>
</reference>
<dbReference type="EnsemblPlants" id="KEH34976">
    <property type="protein sequence ID" value="KEH34976"/>
    <property type="gene ID" value="MTR_3g075060"/>
</dbReference>
<dbReference type="AlphaFoldDB" id="A0A072UZV7"/>
<reference evidence="2" key="3">
    <citation type="submission" date="2015-04" db="UniProtKB">
        <authorList>
            <consortium name="EnsemblPlants"/>
        </authorList>
    </citation>
    <scope>IDENTIFICATION</scope>
    <source>
        <strain evidence="2">cv. Jemalong A17</strain>
    </source>
</reference>
<reference evidence="1 3" key="2">
    <citation type="journal article" date="2014" name="BMC Genomics">
        <title>An improved genome release (version Mt4.0) for the model legume Medicago truncatula.</title>
        <authorList>
            <person name="Tang H."/>
            <person name="Krishnakumar V."/>
            <person name="Bidwell S."/>
            <person name="Rosen B."/>
            <person name="Chan A."/>
            <person name="Zhou S."/>
            <person name="Gentzbittel L."/>
            <person name="Childs K.L."/>
            <person name="Yandell M."/>
            <person name="Gundlach H."/>
            <person name="Mayer K.F."/>
            <person name="Schwartz D.C."/>
            <person name="Town C.D."/>
        </authorList>
    </citation>
    <scope>GENOME REANNOTATION</scope>
    <source>
        <strain evidence="1">A17</strain>
        <strain evidence="2 3">cv. Jemalong A17</strain>
    </source>
</reference>
<proteinExistence type="predicted"/>
<accession>A0A072UZV7</accession>
<dbReference type="EMBL" id="CM001219">
    <property type="protein sequence ID" value="KEH34976.1"/>
    <property type="molecule type" value="Genomic_DNA"/>
</dbReference>
<evidence type="ECO:0000313" key="1">
    <source>
        <dbReference type="EMBL" id="KEH34976.1"/>
    </source>
</evidence>
<dbReference type="Proteomes" id="UP000002051">
    <property type="component" value="Chromosome 3"/>
</dbReference>
<evidence type="ECO:0000313" key="2">
    <source>
        <dbReference type="EnsemblPlants" id="KEH34976"/>
    </source>
</evidence>
<sequence>MYRQNFFIFAGFAGSFVFHFSRRRAQRELTHASFEAHIVHNQAKPVPTGNFEEKPKPIPAGVRVIQVNTGSFFTTNERWKDRDELLGWVRRQAGRSQCQGKEKGKVVDKDAKEADDDKHCELVKKIVRAWRDVVNSPMEDSFAIAWLIFKDEVCGLFPLFVEYVEETVLPLKKPTNEHNPTNLDTPEKPKQEIEVMDEDEEYALSLV</sequence>
<evidence type="ECO:0000313" key="3">
    <source>
        <dbReference type="Proteomes" id="UP000002051"/>
    </source>
</evidence>
<protein>
    <submittedName>
        <fullName evidence="1 2">Uncharacterized protein</fullName>
    </submittedName>
</protein>
<gene>
    <name evidence="1" type="ordered locus">MTR_3g075060</name>
</gene>
<dbReference type="HOGENOM" id="CLU_1328106_0_0_1"/>